<dbReference type="Gene3D" id="3.30.2420.10">
    <property type="entry name" value="TonB"/>
    <property type="match status" value="1"/>
</dbReference>
<protein>
    <submittedName>
        <fullName evidence="3">Energy transducer TonB</fullName>
    </submittedName>
</protein>
<comment type="caution">
    <text evidence="3">The sequence shown here is derived from an EMBL/GenBank/DDBJ whole genome shotgun (WGS) entry which is preliminary data.</text>
</comment>
<evidence type="ECO:0000313" key="4">
    <source>
        <dbReference type="Proteomes" id="UP000323646"/>
    </source>
</evidence>
<evidence type="ECO:0000256" key="1">
    <source>
        <dbReference type="SAM" id="MobiDB-lite"/>
    </source>
</evidence>
<dbReference type="RefSeq" id="WP_149170190.1">
    <property type="nucleotide sequence ID" value="NZ_VTOY01000001.1"/>
</dbReference>
<feature type="compositionally biased region" description="Gly residues" evidence="1">
    <location>
        <begin position="140"/>
        <end position="163"/>
    </location>
</feature>
<dbReference type="OrthoDB" id="1665044at2"/>
<dbReference type="EMBL" id="VTOY01000001">
    <property type="protein sequence ID" value="TYZ24556.1"/>
    <property type="molecule type" value="Genomic_DNA"/>
</dbReference>
<feature type="compositionally biased region" description="Low complexity" evidence="1">
    <location>
        <begin position="125"/>
        <end position="139"/>
    </location>
</feature>
<organism evidence="3 4">
    <name type="scientific">Selenomonas ruminis</name>
    <dbReference type="NCBI Taxonomy" id="2593411"/>
    <lineage>
        <taxon>Bacteria</taxon>
        <taxon>Bacillati</taxon>
        <taxon>Bacillota</taxon>
        <taxon>Negativicutes</taxon>
        <taxon>Selenomonadales</taxon>
        <taxon>Selenomonadaceae</taxon>
        <taxon>Selenomonas</taxon>
    </lineage>
</organism>
<feature type="domain" description="TonB C-terminal" evidence="2">
    <location>
        <begin position="191"/>
        <end position="264"/>
    </location>
</feature>
<dbReference type="InterPro" id="IPR037682">
    <property type="entry name" value="TonB_C"/>
</dbReference>
<feature type="region of interest" description="Disordered" evidence="1">
    <location>
        <begin position="125"/>
        <end position="163"/>
    </location>
</feature>
<evidence type="ECO:0000313" key="3">
    <source>
        <dbReference type="EMBL" id="TYZ24556.1"/>
    </source>
</evidence>
<accession>A0A5D6W9I7</accession>
<dbReference type="Proteomes" id="UP000323646">
    <property type="component" value="Unassembled WGS sequence"/>
</dbReference>
<evidence type="ECO:0000259" key="2">
    <source>
        <dbReference type="Pfam" id="PF03544"/>
    </source>
</evidence>
<dbReference type="GO" id="GO:0055085">
    <property type="term" value="P:transmembrane transport"/>
    <property type="evidence" value="ECO:0007669"/>
    <property type="project" value="InterPro"/>
</dbReference>
<reference evidence="3 4" key="1">
    <citation type="submission" date="2019-08" db="EMBL/GenBank/DDBJ databases">
        <title>Selenomonas sp. mPRGC5 and Selenomonas sp. mPRGC8 isolated from ruminal fluid of dairy goat (Capra hircus).</title>
        <authorList>
            <person name="Poothong S."/>
            <person name="Nuengjamnong C."/>
            <person name="Tanasupawat S."/>
        </authorList>
    </citation>
    <scope>NUCLEOTIDE SEQUENCE [LARGE SCALE GENOMIC DNA]</scope>
    <source>
        <strain evidence="4">mPRGC5</strain>
    </source>
</reference>
<sequence length="269" mass="27266">MKKQSWNYYFAMAAGTHGLVLALLAVAGLGWLSGEPEERPAIEVGFVAEAAVNGMAGGSSGEEGNKKSPGPKIKTASVAAVEKLQNLRGHSLENAQKRPDKMTAAAAEAAIAEAAAALDDAGAEAGTAEGKNGADSAAGTSGGSGTAAGTGGSGAGQSSGLGDGFTANGDGTYTAASAEGISYQVLQDANAIYPEEARSIGYSEAVEVVARIMVGLDGSVESVTIVSNPPPLGFREAAQEALWSMRFAPIYYQGVNIRVPFEKHLIFQP</sequence>
<dbReference type="SUPFAM" id="SSF74653">
    <property type="entry name" value="TolA/TonB C-terminal domain"/>
    <property type="match status" value="1"/>
</dbReference>
<name>A0A5D6W9I7_9FIRM</name>
<keyword evidence="4" id="KW-1185">Reference proteome</keyword>
<dbReference type="AlphaFoldDB" id="A0A5D6W9I7"/>
<proteinExistence type="predicted"/>
<dbReference type="Pfam" id="PF03544">
    <property type="entry name" value="TonB_C"/>
    <property type="match status" value="1"/>
</dbReference>
<gene>
    <name evidence="3" type="ORF">FZ040_00460</name>
</gene>